<accession>A0A078GI47</accession>
<dbReference type="AlphaFoldDB" id="A0A078GI47"/>
<dbReference type="EMBL" id="LK032167">
    <property type="protein sequence ID" value="CDY25016.1"/>
    <property type="molecule type" value="Genomic_DNA"/>
</dbReference>
<dbReference type="Gramene" id="CDY25016">
    <property type="protein sequence ID" value="CDY25016"/>
    <property type="gene ID" value="GSBRNA2T00028837001"/>
</dbReference>
<organism evidence="1 2">
    <name type="scientific">Brassica napus</name>
    <name type="common">Rape</name>
    <dbReference type="NCBI Taxonomy" id="3708"/>
    <lineage>
        <taxon>Eukaryota</taxon>
        <taxon>Viridiplantae</taxon>
        <taxon>Streptophyta</taxon>
        <taxon>Embryophyta</taxon>
        <taxon>Tracheophyta</taxon>
        <taxon>Spermatophyta</taxon>
        <taxon>Magnoliopsida</taxon>
        <taxon>eudicotyledons</taxon>
        <taxon>Gunneridae</taxon>
        <taxon>Pentapetalae</taxon>
        <taxon>rosids</taxon>
        <taxon>malvids</taxon>
        <taxon>Brassicales</taxon>
        <taxon>Brassicaceae</taxon>
        <taxon>Brassiceae</taxon>
        <taxon>Brassica</taxon>
    </lineage>
</organism>
<sequence>MSSSTSSTPQPVVIEAMEESKEIATESNNLRLGSPQEAIFTHQNQIRSTLVTFATNGSQPLKP</sequence>
<evidence type="ECO:0000313" key="1">
    <source>
        <dbReference type="EMBL" id="CDY25016.1"/>
    </source>
</evidence>
<name>A0A078GI47_BRANA</name>
<gene>
    <name evidence="1" type="primary">BnaC02g39920D</name>
    <name evidence="1" type="ORF">GSBRNA2T00028837001</name>
</gene>
<dbReference type="Proteomes" id="UP000028999">
    <property type="component" value="Unassembled WGS sequence"/>
</dbReference>
<evidence type="ECO:0000313" key="2">
    <source>
        <dbReference type="Proteomes" id="UP000028999"/>
    </source>
</evidence>
<reference evidence="1 2" key="1">
    <citation type="journal article" date="2014" name="Science">
        <title>Plant genetics. Early allopolyploid evolution in the post-Neolithic Brassica napus oilseed genome.</title>
        <authorList>
            <person name="Chalhoub B."/>
            <person name="Denoeud F."/>
            <person name="Liu S."/>
            <person name="Parkin I.A."/>
            <person name="Tang H."/>
            <person name="Wang X."/>
            <person name="Chiquet J."/>
            <person name="Belcram H."/>
            <person name="Tong C."/>
            <person name="Samans B."/>
            <person name="Correa M."/>
            <person name="Da Silva C."/>
            <person name="Just J."/>
            <person name="Falentin C."/>
            <person name="Koh C.S."/>
            <person name="Le Clainche I."/>
            <person name="Bernard M."/>
            <person name="Bento P."/>
            <person name="Noel B."/>
            <person name="Labadie K."/>
            <person name="Alberti A."/>
            <person name="Charles M."/>
            <person name="Arnaud D."/>
            <person name="Guo H."/>
            <person name="Daviaud C."/>
            <person name="Alamery S."/>
            <person name="Jabbari K."/>
            <person name="Zhao M."/>
            <person name="Edger P.P."/>
            <person name="Chelaifa H."/>
            <person name="Tack D."/>
            <person name="Lassalle G."/>
            <person name="Mestiri I."/>
            <person name="Schnel N."/>
            <person name="Le Paslier M.C."/>
            <person name="Fan G."/>
            <person name="Renault V."/>
            <person name="Bayer P.E."/>
            <person name="Golicz A.A."/>
            <person name="Manoli S."/>
            <person name="Lee T.H."/>
            <person name="Thi V.H."/>
            <person name="Chalabi S."/>
            <person name="Hu Q."/>
            <person name="Fan C."/>
            <person name="Tollenaere R."/>
            <person name="Lu Y."/>
            <person name="Battail C."/>
            <person name="Shen J."/>
            <person name="Sidebottom C.H."/>
            <person name="Wang X."/>
            <person name="Canaguier A."/>
            <person name="Chauveau A."/>
            <person name="Berard A."/>
            <person name="Deniot G."/>
            <person name="Guan M."/>
            <person name="Liu Z."/>
            <person name="Sun F."/>
            <person name="Lim Y.P."/>
            <person name="Lyons E."/>
            <person name="Town C.D."/>
            <person name="Bancroft I."/>
            <person name="Wang X."/>
            <person name="Meng J."/>
            <person name="Ma J."/>
            <person name="Pires J.C."/>
            <person name="King G.J."/>
            <person name="Brunel D."/>
            <person name="Delourme R."/>
            <person name="Renard M."/>
            <person name="Aury J.M."/>
            <person name="Adams K.L."/>
            <person name="Batley J."/>
            <person name="Snowdon R.J."/>
            <person name="Tost J."/>
            <person name="Edwards D."/>
            <person name="Zhou Y."/>
            <person name="Hua W."/>
            <person name="Sharpe A.G."/>
            <person name="Paterson A.H."/>
            <person name="Guan C."/>
            <person name="Wincker P."/>
        </authorList>
    </citation>
    <scope>NUCLEOTIDE SEQUENCE [LARGE SCALE GENOMIC DNA]</scope>
    <source>
        <strain evidence="2">cv. Darmor-bzh</strain>
    </source>
</reference>
<keyword evidence="2" id="KW-1185">Reference proteome</keyword>
<protein>
    <submittedName>
        <fullName evidence="1">BnaC02g39920D protein</fullName>
    </submittedName>
</protein>
<dbReference type="PaxDb" id="3708-A0A078GI47"/>
<proteinExistence type="predicted"/>